<evidence type="ECO:0000313" key="3">
    <source>
        <dbReference type="Proteomes" id="UP001321486"/>
    </source>
</evidence>
<name>A0ABN6Y6D4_9MICO</name>
<dbReference type="RefSeq" id="WP_286347146.1">
    <property type="nucleotide sequence ID" value="NZ_AP027733.1"/>
</dbReference>
<proteinExistence type="predicted"/>
<dbReference type="EMBL" id="AP027733">
    <property type="protein sequence ID" value="BDZ52864.1"/>
    <property type="molecule type" value="Genomic_DNA"/>
</dbReference>
<geneLocation type="plasmid" evidence="2 3">
    <name>pNBRC108728a</name>
</geneLocation>
<keyword evidence="2" id="KW-0614">Plasmid</keyword>
<reference evidence="2" key="3">
    <citation type="submission" date="2023-02" db="EMBL/GenBank/DDBJ databases">
        <authorList>
            <person name="Sun Q."/>
            <person name="Mori K."/>
        </authorList>
    </citation>
    <scope>NUCLEOTIDE SEQUENCE</scope>
    <source>
        <strain evidence="2">NBRC 108728</strain>
        <plasmid evidence="2">pNBRC108728a</plasmid>
    </source>
</reference>
<dbReference type="EMBL" id="AP027733">
    <property type="protein sequence ID" value="BDZ52298.1"/>
    <property type="molecule type" value="Genomic_DNA"/>
</dbReference>
<gene>
    <name evidence="1" type="ORF">GCM10025867_45390</name>
    <name evidence="2" type="ORF">GCM10025867_51050</name>
</gene>
<evidence type="ECO:0000313" key="2">
    <source>
        <dbReference type="EMBL" id="BDZ52864.1"/>
    </source>
</evidence>
<dbReference type="Proteomes" id="UP001321486">
    <property type="component" value="Plasmid pNBRC108728a"/>
</dbReference>
<reference evidence="3" key="2">
    <citation type="journal article" date="2019" name="Int. J. Syst. Evol. Microbiol.">
        <title>The Global Catalogue of Microorganisms (GCM) 10K type strain sequencing project: providing services to taxonomists for standard genome sequencing and annotation.</title>
        <authorList>
            <consortium name="The Broad Institute Genomics Platform"/>
            <consortium name="The Broad Institute Genome Sequencing Center for Infectious Disease"/>
            <person name="Wu L."/>
            <person name="Ma J."/>
        </authorList>
    </citation>
    <scope>NUCLEOTIDE SEQUENCE [LARGE SCALE GENOMIC DNA]</scope>
    <source>
        <strain evidence="3">NBRC 108728</strain>
    </source>
</reference>
<accession>A0ABN6Y6D4</accession>
<organism evidence="2 3">
    <name type="scientific">Frondihabitans sucicola</name>
    <dbReference type="NCBI Taxonomy" id="1268041"/>
    <lineage>
        <taxon>Bacteria</taxon>
        <taxon>Bacillati</taxon>
        <taxon>Actinomycetota</taxon>
        <taxon>Actinomycetes</taxon>
        <taxon>Micrococcales</taxon>
        <taxon>Microbacteriaceae</taxon>
        <taxon>Frondihabitans</taxon>
    </lineage>
</organism>
<evidence type="ECO:0008006" key="4">
    <source>
        <dbReference type="Google" id="ProtNLM"/>
    </source>
</evidence>
<sequence>MTAIDTTSLEARIVEALRDGRRSSIKARNSAASPIEFSNALRLTRALASTGGPFGNSADALGRAILVFTEVETSSADPEQRRSYGARRVAILDELLELRSAL</sequence>
<protein>
    <recommendedName>
        <fullName evidence="4">DUF222 domain-containing protein</fullName>
    </recommendedName>
</protein>
<reference evidence="2" key="1">
    <citation type="journal article" date="2014" name="Int. J. Syst. Evol. Microbiol.">
        <title>Complete genome of a new Firmicutes species belonging to the dominant human colonic microbiota ('Ruminococcus bicirculans') reveals two chromosomes and a selective capacity to utilize plant glucans.</title>
        <authorList>
            <consortium name="NISC Comparative Sequencing Program"/>
            <person name="Wegmann U."/>
            <person name="Louis P."/>
            <person name="Goesmann A."/>
            <person name="Henrissat B."/>
            <person name="Duncan S.H."/>
            <person name="Flint H.J."/>
        </authorList>
    </citation>
    <scope>NUCLEOTIDE SEQUENCE</scope>
    <source>
        <strain evidence="2">NBRC 108728</strain>
    </source>
</reference>
<evidence type="ECO:0000313" key="1">
    <source>
        <dbReference type="EMBL" id="BDZ52298.1"/>
    </source>
</evidence>
<keyword evidence="3" id="KW-1185">Reference proteome</keyword>